<accession>A0ABR7UNZ9</accession>
<name>A0ABR7UNZ9_9FLAO</name>
<evidence type="ECO:0000313" key="2">
    <source>
        <dbReference type="Proteomes" id="UP000661715"/>
    </source>
</evidence>
<protein>
    <submittedName>
        <fullName evidence="1">Uncharacterized protein</fullName>
    </submittedName>
</protein>
<dbReference type="Proteomes" id="UP000661715">
    <property type="component" value="Unassembled WGS sequence"/>
</dbReference>
<gene>
    <name evidence="1" type="ORF">B6A10_04660</name>
</gene>
<dbReference type="RefSeq" id="WP_188219897.1">
    <property type="nucleotide sequence ID" value="NZ_NASZ01000004.1"/>
</dbReference>
<comment type="caution">
    <text evidence="1">The sequence shown here is derived from an EMBL/GenBank/DDBJ whole genome shotgun (WGS) entry which is preliminary data.</text>
</comment>
<proteinExistence type="predicted"/>
<reference evidence="1 2" key="1">
    <citation type="journal article" date="2020" name="Microbiol. Res.">
        <title>Flavobacterium pokkalii sp. nov., a novel plant growth promoting native rhizobacteria isolated from pokkali rice grown in coastal saline affected agricultural regions of southern India, Kerala.</title>
        <authorList>
            <person name="Menon R.R."/>
            <person name="Kumari S."/>
            <person name="Viver T."/>
            <person name="Rameshkumar N."/>
        </authorList>
    </citation>
    <scope>NUCLEOTIDE SEQUENCE [LARGE SCALE GENOMIC DNA]</scope>
    <source>
        <strain evidence="1 2">L1I52</strain>
    </source>
</reference>
<organism evidence="1 2">
    <name type="scientific">Flavobacterium pokkalii</name>
    <dbReference type="NCBI Taxonomy" id="1940408"/>
    <lineage>
        <taxon>Bacteria</taxon>
        <taxon>Pseudomonadati</taxon>
        <taxon>Bacteroidota</taxon>
        <taxon>Flavobacteriia</taxon>
        <taxon>Flavobacteriales</taxon>
        <taxon>Flavobacteriaceae</taxon>
        <taxon>Flavobacterium</taxon>
    </lineage>
</organism>
<sequence>MERQDFWSNIDNVLKIHEEHILSNDQRKFIHEEEQKAYETNINSIQEIIDEFESKLKERNFWTEKQIDKKGFRFRFNKTGYYGPRGFSSQFHIAGPLVLGVINPTGDSLQSFYKNRLEDNVQIGCNFDKDELIKFIEKIILDFASTNNLIISKEQYDYLRNFKNNN</sequence>
<dbReference type="EMBL" id="NASZ01000004">
    <property type="protein sequence ID" value="MBD0724464.1"/>
    <property type="molecule type" value="Genomic_DNA"/>
</dbReference>
<keyword evidence="2" id="KW-1185">Reference proteome</keyword>
<evidence type="ECO:0000313" key="1">
    <source>
        <dbReference type="EMBL" id="MBD0724464.1"/>
    </source>
</evidence>